<dbReference type="AlphaFoldDB" id="A0A8K0W4V4"/>
<evidence type="ECO:0000313" key="9">
    <source>
        <dbReference type="Proteomes" id="UP000813461"/>
    </source>
</evidence>
<feature type="region of interest" description="Disordered" evidence="6">
    <location>
        <begin position="1"/>
        <end position="25"/>
    </location>
</feature>
<feature type="compositionally biased region" description="Polar residues" evidence="6">
    <location>
        <begin position="13"/>
        <end position="24"/>
    </location>
</feature>
<sequence length="279" mass="32297">MNPHISLPRPTGGPSNFGSTTPSSRRNEVRMPRFFKRLFKFPQMDFEMALWEILSLIIAPKKVFRQIYYHKQTTKTYHRPDPSFTYLLCFFLTLTSFAWGFAYAEGFTQTLHITLVFIFGHFLLLSLLTATLFFFLVGRLLGPGNSLLPGRRRGLYNLNEADGGKEELEFGYCWDVAIRAFVPVWVFLYVVQFLCMPLVGTDHWVSQLLSNSLYLIAFNYYFIITFLGYNALPFLHHTELLLAPIAVTTILWFASLFGFNMSKHFAPVLWAGARLRKRV</sequence>
<evidence type="ECO:0000256" key="5">
    <source>
        <dbReference type="ARBA" id="ARBA00023136"/>
    </source>
</evidence>
<feature type="transmembrane region" description="Helical" evidence="7">
    <location>
        <begin position="211"/>
        <end position="229"/>
    </location>
</feature>
<keyword evidence="4 7" id="KW-1133">Transmembrane helix</keyword>
<evidence type="ECO:0000256" key="7">
    <source>
        <dbReference type="SAM" id="Phobius"/>
    </source>
</evidence>
<evidence type="ECO:0000256" key="3">
    <source>
        <dbReference type="ARBA" id="ARBA00022692"/>
    </source>
</evidence>
<evidence type="ECO:0000313" key="8">
    <source>
        <dbReference type="EMBL" id="KAH7095244.1"/>
    </source>
</evidence>
<evidence type="ECO:0000256" key="1">
    <source>
        <dbReference type="ARBA" id="ARBA00004141"/>
    </source>
</evidence>
<accession>A0A8K0W4V4</accession>
<dbReference type="PANTHER" id="PTHR12841">
    <property type="entry name" value="PROTEIN UNC-50 HOMOLOG"/>
    <property type="match status" value="1"/>
</dbReference>
<dbReference type="InterPro" id="IPR007881">
    <property type="entry name" value="UNC-50"/>
</dbReference>
<dbReference type="GO" id="GO:0000139">
    <property type="term" value="C:Golgi membrane"/>
    <property type="evidence" value="ECO:0007669"/>
    <property type="project" value="TreeGrafter"/>
</dbReference>
<protein>
    <submittedName>
        <fullName evidence="8">UNC-50 family protein</fullName>
    </submittedName>
</protein>
<dbReference type="EMBL" id="JAGMVJ010000001">
    <property type="protein sequence ID" value="KAH7095244.1"/>
    <property type="molecule type" value="Genomic_DNA"/>
</dbReference>
<comment type="caution">
    <text evidence="8">The sequence shown here is derived from an EMBL/GenBank/DDBJ whole genome shotgun (WGS) entry which is preliminary data.</text>
</comment>
<evidence type="ECO:0000256" key="2">
    <source>
        <dbReference type="ARBA" id="ARBA00006293"/>
    </source>
</evidence>
<name>A0A8K0W4V4_9PLEO</name>
<comment type="subcellular location">
    <subcellularLocation>
        <location evidence="1">Membrane</location>
        <topology evidence="1">Multi-pass membrane protein</topology>
    </subcellularLocation>
</comment>
<evidence type="ECO:0000256" key="6">
    <source>
        <dbReference type="SAM" id="MobiDB-lite"/>
    </source>
</evidence>
<dbReference type="Proteomes" id="UP000813461">
    <property type="component" value="Unassembled WGS sequence"/>
</dbReference>
<feature type="transmembrane region" description="Helical" evidence="7">
    <location>
        <begin position="241"/>
        <end position="259"/>
    </location>
</feature>
<keyword evidence="9" id="KW-1185">Reference proteome</keyword>
<dbReference type="Pfam" id="PF05216">
    <property type="entry name" value="UNC-50"/>
    <property type="match status" value="1"/>
</dbReference>
<dbReference type="PANTHER" id="PTHR12841:SF6">
    <property type="entry name" value="PROTEIN UNC-50 HOMOLOG"/>
    <property type="match status" value="1"/>
</dbReference>
<feature type="transmembrane region" description="Helical" evidence="7">
    <location>
        <begin position="115"/>
        <end position="137"/>
    </location>
</feature>
<keyword evidence="5 7" id="KW-0472">Membrane</keyword>
<dbReference type="OrthoDB" id="10027013at2759"/>
<keyword evidence="3 7" id="KW-0812">Transmembrane</keyword>
<proteinExistence type="inferred from homology"/>
<feature type="transmembrane region" description="Helical" evidence="7">
    <location>
        <begin position="84"/>
        <end position="103"/>
    </location>
</feature>
<gene>
    <name evidence="8" type="ORF">FB567DRAFT_512077</name>
</gene>
<organism evidence="8 9">
    <name type="scientific">Paraphoma chrysanthemicola</name>
    <dbReference type="NCBI Taxonomy" id="798071"/>
    <lineage>
        <taxon>Eukaryota</taxon>
        <taxon>Fungi</taxon>
        <taxon>Dikarya</taxon>
        <taxon>Ascomycota</taxon>
        <taxon>Pezizomycotina</taxon>
        <taxon>Dothideomycetes</taxon>
        <taxon>Pleosporomycetidae</taxon>
        <taxon>Pleosporales</taxon>
        <taxon>Pleosporineae</taxon>
        <taxon>Phaeosphaeriaceae</taxon>
        <taxon>Paraphoma</taxon>
    </lineage>
</organism>
<feature type="transmembrane region" description="Helical" evidence="7">
    <location>
        <begin position="176"/>
        <end position="199"/>
    </location>
</feature>
<evidence type="ECO:0000256" key="4">
    <source>
        <dbReference type="ARBA" id="ARBA00022989"/>
    </source>
</evidence>
<comment type="similarity">
    <text evidence="2">Belongs to the unc-50 family.</text>
</comment>
<reference evidence="8" key="1">
    <citation type="journal article" date="2021" name="Nat. Commun.">
        <title>Genetic determinants of endophytism in the Arabidopsis root mycobiome.</title>
        <authorList>
            <person name="Mesny F."/>
            <person name="Miyauchi S."/>
            <person name="Thiergart T."/>
            <person name="Pickel B."/>
            <person name="Atanasova L."/>
            <person name="Karlsson M."/>
            <person name="Huettel B."/>
            <person name="Barry K.W."/>
            <person name="Haridas S."/>
            <person name="Chen C."/>
            <person name="Bauer D."/>
            <person name="Andreopoulos W."/>
            <person name="Pangilinan J."/>
            <person name="LaButti K."/>
            <person name="Riley R."/>
            <person name="Lipzen A."/>
            <person name="Clum A."/>
            <person name="Drula E."/>
            <person name="Henrissat B."/>
            <person name="Kohler A."/>
            <person name="Grigoriev I.V."/>
            <person name="Martin F.M."/>
            <person name="Hacquard S."/>
        </authorList>
    </citation>
    <scope>NUCLEOTIDE SEQUENCE</scope>
    <source>
        <strain evidence="8">MPI-SDFR-AT-0120</strain>
    </source>
</reference>